<accession>F9W2U3</accession>
<dbReference type="STRING" id="1027371.GOALK_131_00160"/>
<evidence type="ECO:0000313" key="3">
    <source>
        <dbReference type="Proteomes" id="UP000003558"/>
    </source>
</evidence>
<gene>
    <name evidence="2" type="ORF">GOALK_131_00160</name>
</gene>
<proteinExistence type="predicted"/>
<protein>
    <submittedName>
        <fullName evidence="2">Uncharacterized protein</fullName>
    </submittedName>
</protein>
<organism evidence="2 3">
    <name type="scientific">Gordonia alkanivorans NBRC 16433</name>
    <dbReference type="NCBI Taxonomy" id="1027371"/>
    <lineage>
        <taxon>Bacteria</taxon>
        <taxon>Bacillati</taxon>
        <taxon>Actinomycetota</taxon>
        <taxon>Actinomycetes</taxon>
        <taxon>Mycobacteriales</taxon>
        <taxon>Gordoniaceae</taxon>
        <taxon>Gordonia</taxon>
    </lineage>
</organism>
<comment type="caution">
    <text evidence="2">The sequence shown here is derived from an EMBL/GenBank/DDBJ whole genome shotgun (WGS) entry which is preliminary data.</text>
</comment>
<dbReference type="AlphaFoldDB" id="F9W2U3"/>
<evidence type="ECO:0000256" key="1">
    <source>
        <dbReference type="SAM" id="MobiDB-lite"/>
    </source>
</evidence>
<reference evidence="2 3" key="1">
    <citation type="submission" date="2011-05" db="EMBL/GenBank/DDBJ databases">
        <title>Whole genome shotgun sequence of Gordonia alkanivorans NBRC 16433.</title>
        <authorList>
            <person name="Hosoyama A."/>
            <person name="Nakamura S."/>
            <person name="Takarada H."/>
            <person name="Tsuchikane K."/>
            <person name="Yamazaki S."/>
            <person name="Fujita N."/>
        </authorList>
    </citation>
    <scope>NUCLEOTIDE SEQUENCE [LARGE SCALE GENOMIC DNA]</scope>
    <source>
        <strain evidence="2 3">NBRC 16433</strain>
    </source>
</reference>
<feature type="region of interest" description="Disordered" evidence="1">
    <location>
        <begin position="180"/>
        <end position="205"/>
    </location>
</feature>
<feature type="compositionally biased region" description="Basic and acidic residues" evidence="1">
    <location>
        <begin position="183"/>
        <end position="192"/>
    </location>
</feature>
<sequence>MTGRDRALLWALPLLLLTGCTQSPEPSTSGGTQAISSPQGSYTPAEPLAYQFPTDLAGDFNVVWSAQPGIDLDTRPGEVVRATAEAGTIMSVPGERNYPGAQAASKDAWTFPGGYTFESDPANLTEKNGTIFIHLTDLTSTATAIHAVGCKFEFGVIAELEQPSAGGYLGGSAFAVDATRPADAVDPRENLSRNEPTGTGDRAPRFDAFAPWSVTYRTIPHDDPRLDSCLPTGTEIAKDHPAYADYPFTDDTTSVSVIKPPNRALFPVLPQSPAWPAP</sequence>
<dbReference type="EMBL" id="BACI01000131">
    <property type="protein sequence ID" value="GAA15182.1"/>
    <property type="molecule type" value="Genomic_DNA"/>
</dbReference>
<name>F9W2U3_9ACTN</name>
<evidence type="ECO:0000313" key="2">
    <source>
        <dbReference type="EMBL" id="GAA15182.1"/>
    </source>
</evidence>
<feature type="region of interest" description="Disordered" evidence="1">
    <location>
        <begin position="23"/>
        <end position="42"/>
    </location>
</feature>
<dbReference type="eggNOG" id="ENOG5031EZB">
    <property type="taxonomic scope" value="Bacteria"/>
</dbReference>
<dbReference type="PROSITE" id="PS51257">
    <property type="entry name" value="PROKAR_LIPOPROTEIN"/>
    <property type="match status" value="1"/>
</dbReference>
<dbReference type="Proteomes" id="UP000003558">
    <property type="component" value="Unassembled WGS sequence"/>
</dbReference>